<accession>A0ACB8T097</accession>
<protein>
    <submittedName>
        <fullName evidence="1">Uncharacterized protein</fullName>
    </submittedName>
</protein>
<organism evidence="1 2">
    <name type="scientific">Artomyces pyxidatus</name>
    <dbReference type="NCBI Taxonomy" id="48021"/>
    <lineage>
        <taxon>Eukaryota</taxon>
        <taxon>Fungi</taxon>
        <taxon>Dikarya</taxon>
        <taxon>Basidiomycota</taxon>
        <taxon>Agaricomycotina</taxon>
        <taxon>Agaricomycetes</taxon>
        <taxon>Russulales</taxon>
        <taxon>Auriscalpiaceae</taxon>
        <taxon>Artomyces</taxon>
    </lineage>
</organism>
<reference evidence="1" key="1">
    <citation type="submission" date="2021-03" db="EMBL/GenBank/DDBJ databases">
        <authorList>
            <consortium name="DOE Joint Genome Institute"/>
            <person name="Ahrendt S."/>
            <person name="Looney B.P."/>
            <person name="Miyauchi S."/>
            <person name="Morin E."/>
            <person name="Drula E."/>
            <person name="Courty P.E."/>
            <person name="Chicoki N."/>
            <person name="Fauchery L."/>
            <person name="Kohler A."/>
            <person name="Kuo A."/>
            <person name="Labutti K."/>
            <person name="Pangilinan J."/>
            <person name="Lipzen A."/>
            <person name="Riley R."/>
            <person name="Andreopoulos W."/>
            <person name="He G."/>
            <person name="Johnson J."/>
            <person name="Barry K.W."/>
            <person name="Grigoriev I.V."/>
            <person name="Nagy L."/>
            <person name="Hibbett D."/>
            <person name="Henrissat B."/>
            <person name="Matheny P.B."/>
            <person name="Labbe J."/>
            <person name="Martin F."/>
        </authorList>
    </citation>
    <scope>NUCLEOTIDE SEQUENCE</scope>
    <source>
        <strain evidence="1">HHB10654</strain>
    </source>
</reference>
<dbReference type="EMBL" id="MU277209">
    <property type="protein sequence ID" value="KAI0062135.1"/>
    <property type="molecule type" value="Genomic_DNA"/>
</dbReference>
<evidence type="ECO:0000313" key="1">
    <source>
        <dbReference type="EMBL" id="KAI0062135.1"/>
    </source>
</evidence>
<keyword evidence="2" id="KW-1185">Reference proteome</keyword>
<reference evidence="1" key="2">
    <citation type="journal article" date="2022" name="New Phytol.">
        <title>Evolutionary transition to the ectomycorrhizal habit in the genomes of a hyperdiverse lineage of mushroom-forming fungi.</title>
        <authorList>
            <person name="Looney B."/>
            <person name="Miyauchi S."/>
            <person name="Morin E."/>
            <person name="Drula E."/>
            <person name="Courty P.E."/>
            <person name="Kohler A."/>
            <person name="Kuo A."/>
            <person name="LaButti K."/>
            <person name="Pangilinan J."/>
            <person name="Lipzen A."/>
            <person name="Riley R."/>
            <person name="Andreopoulos W."/>
            <person name="He G."/>
            <person name="Johnson J."/>
            <person name="Nolan M."/>
            <person name="Tritt A."/>
            <person name="Barry K.W."/>
            <person name="Grigoriev I.V."/>
            <person name="Nagy L.G."/>
            <person name="Hibbett D."/>
            <person name="Henrissat B."/>
            <person name="Matheny P.B."/>
            <person name="Labbe J."/>
            <person name="Martin F.M."/>
        </authorList>
    </citation>
    <scope>NUCLEOTIDE SEQUENCE</scope>
    <source>
        <strain evidence="1">HHB10654</strain>
    </source>
</reference>
<evidence type="ECO:0000313" key="2">
    <source>
        <dbReference type="Proteomes" id="UP000814140"/>
    </source>
</evidence>
<name>A0ACB8T097_9AGAM</name>
<dbReference type="Proteomes" id="UP000814140">
    <property type="component" value="Unassembled WGS sequence"/>
</dbReference>
<comment type="caution">
    <text evidence="1">The sequence shown here is derived from an EMBL/GenBank/DDBJ whole genome shotgun (WGS) entry which is preliminary data.</text>
</comment>
<sequence>MGTILGGSALGDLKITEKDPIPLYDVLAQRPRMPQESTCRIEALSGRMASPVRVLVDNLARKALAIPRGMRRRCRGTDSIGRGRRPRLASIFIPQLVSTPLLKHLTFEAIAQSAESTPHLRLVLSHALPSIATQGPDPQAAGLHVCLTSYHAAKRVTRKATPDAILTYSFETFLRSSAVASWSSESTLSGTLNASKKLVMKGGDSTSLFGTFGCGS</sequence>
<proteinExistence type="predicted"/>
<gene>
    <name evidence="1" type="ORF">BV25DRAFT_1946447</name>
</gene>